<evidence type="ECO:0000313" key="2">
    <source>
        <dbReference type="EMBL" id="GLI91153.1"/>
    </source>
</evidence>
<dbReference type="EMBL" id="BSEC01000001">
    <property type="protein sequence ID" value="GLI91153.1"/>
    <property type="molecule type" value="Genomic_DNA"/>
</dbReference>
<comment type="caution">
    <text evidence="2">The sequence shown here is derived from an EMBL/GenBank/DDBJ whole genome shotgun (WGS) entry which is preliminary data.</text>
</comment>
<proteinExistence type="predicted"/>
<organism evidence="2 3">
    <name type="scientific">Methylocystis echinoides</name>
    <dbReference type="NCBI Taxonomy" id="29468"/>
    <lineage>
        <taxon>Bacteria</taxon>
        <taxon>Pseudomonadati</taxon>
        <taxon>Pseudomonadota</taxon>
        <taxon>Alphaproteobacteria</taxon>
        <taxon>Hyphomicrobiales</taxon>
        <taxon>Methylocystaceae</taxon>
        <taxon>Methylocystis</taxon>
    </lineage>
</organism>
<protein>
    <submittedName>
        <fullName evidence="2">Uncharacterized protein</fullName>
    </submittedName>
</protein>
<reference evidence="2" key="1">
    <citation type="journal article" date="2023" name="Int. J. Syst. Evol. Microbiol.">
        <title>Methylocystis iwaonis sp. nov., a type II methane-oxidizing bacterium from surface soil of a rice paddy field in Japan, and emended description of the genus Methylocystis (ex Whittenbury et al. 1970) Bowman et al. 1993.</title>
        <authorList>
            <person name="Kaise H."/>
            <person name="Sawadogo J.B."/>
            <person name="Alam M.S."/>
            <person name="Ueno C."/>
            <person name="Dianou D."/>
            <person name="Shinjo R."/>
            <person name="Asakawa S."/>
        </authorList>
    </citation>
    <scope>NUCLEOTIDE SEQUENCE</scope>
    <source>
        <strain evidence="2">LMG27198</strain>
    </source>
</reference>
<evidence type="ECO:0000256" key="1">
    <source>
        <dbReference type="SAM" id="MobiDB-lite"/>
    </source>
</evidence>
<dbReference type="Proteomes" id="UP001144323">
    <property type="component" value="Unassembled WGS sequence"/>
</dbReference>
<gene>
    <name evidence="2" type="ORF">LMG27198_01450</name>
</gene>
<sequence length="163" mass="18032">MQSLSLDAILHRARALCEAAGIDPDQPGPDGKPEWFRFLGQARATLRRDRQSQDPLELLRAIDAGDSVPEAVETRAPESVDPLEKLQALYEAEMGDGARTSLEQTQHESLAEPKDFGFRGDARTASREKTDPLAELKALEAAQSAWRPEPPDEDDDPRFSLPE</sequence>
<keyword evidence="3" id="KW-1185">Reference proteome</keyword>
<accession>A0A9W6GQD1</accession>
<feature type="region of interest" description="Disordered" evidence="1">
    <location>
        <begin position="95"/>
        <end position="163"/>
    </location>
</feature>
<name>A0A9W6GQD1_9HYPH</name>
<feature type="compositionally biased region" description="Basic and acidic residues" evidence="1">
    <location>
        <begin position="105"/>
        <end position="138"/>
    </location>
</feature>
<evidence type="ECO:0000313" key="3">
    <source>
        <dbReference type="Proteomes" id="UP001144323"/>
    </source>
</evidence>
<dbReference type="AlphaFoldDB" id="A0A9W6GQD1"/>